<evidence type="ECO:0000313" key="3">
    <source>
        <dbReference type="Proteomes" id="UP000828390"/>
    </source>
</evidence>
<reference evidence="2" key="2">
    <citation type="submission" date="2020-11" db="EMBL/GenBank/DDBJ databases">
        <authorList>
            <person name="McCartney M.A."/>
            <person name="Auch B."/>
            <person name="Kono T."/>
            <person name="Mallez S."/>
            <person name="Becker A."/>
            <person name="Gohl D.M."/>
            <person name="Silverstein K.A.T."/>
            <person name="Koren S."/>
            <person name="Bechman K.B."/>
            <person name="Herman A."/>
            <person name="Abrahante J.E."/>
            <person name="Garbe J."/>
        </authorList>
    </citation>
    <scope>NUCLEOTIDE SEQUENCE</scope>
    <source>
        <strain evidence="2">Duluth1</strain>
        <tissue evidence="2">Whole animal</tissue>
    </source>
</reference>
<sequence>MEVTNKSSTSTASTNPIHKSGTSSMNGSNVLDEIHHEADTYKDDVDDSEKFCVCKLFTPAELKYCISLTLVKWAQCDICDSWVYLKFCTPVQVLRRGDQFLCLKCASKEE</sequence>
<feature type="region of interest" description="Disordered" evidence="1">
    <location>
        <begin position="1"/>
        <end position="28"/>
    </location>
</feature>
<dbReference type="Proteomes" id="UP000828390">
    <property type="component" value="Unassembled WGS sequence"/>
</dbReference>
<organism evidence="2 3">
    <name type="scientific">Dreissena polymorpha</name>
    <name type="common">Zebra mussel</name>
    <name type="synonym">Mytilus polymorpha</name>
    <dbReference type="NCBI Taxonomy" id="45954"/>
    <lineage>
        <taxon>Eukaryota</taxon>
        <taxon>Metazoa</taxon>
        <taxon>Spiralia</taxon>
        <taxon>Lophotrochozoa</taxon>
        <taxon>Mollusca</taxon>
        <taxon>Bivalvia</taxon>
        <taxon>Autobranchia</taxon>
        <taxon>Heteroconchia</taxon>
        <taxon>Euheterodonta</taxon>
        <taxon>Imparidentia</taxon>
        <taxon>Neoheterodontei</taxon>
        <taxon>Myida</taxon>
        <taxon>Dreissenoidea</taxon>
        <taxon>Dreissenidae</taxon>
        <taxon>Dreissena</taxon>
    </lineage>
</organism>
<dbReference type="InterPro" id="IPR011011">
    <property type="entry name" value="Znf_FYVE_PHD"/>
</dbReference>
<evidence type="ECO:0000313" key="2">
    <source>
        <dbReference type="EMBL" id="KAH3783772.1"/>
    </source>
</evidence>
<accession>A0A9D4ISY7</accession>
<proteinExistence type="predicted"/>
<comment type="caution">
    <text evidence="2">The sequence shown here is derived from an EMBL/GenBank/DDBJ whole genome shotgun (WGS) entry which is preliminary data.</text>
</comment>
<dbReference type="AlphaFoldDB" id="A0A9D4ISY7"/>
<feature type="compositionally biased region" description="Low complexity" evidence="1">
    <location>
        <begin position="1"/>
        <end position="15"/>
    </location>
</feature>
<evidence type="ECO:0000256" key="1">
    <source>
        <dbReference type="SAM" id="MobiDB-lite"/>
    </source>
</evidence>
<gene>
    <name evidence="2" type="ORF">DPMN_161721</name>
</gene>
<reference evidence="2" key="1">
    <citation type="journal article" date="2019" name="bioRxiv">
        <title>The Genome of the Zebra Mussel, Dreissena polymorpha: A Resource for Invasive Species Research.</title>
        <authorList>
            <person name="McCartney M.A."/>
            <person name="Auch B."/>
            <person name="Kono T."/>
            <person name="Mallez S."/>
            <person name="Zhang Y."/>
            <person name="Obille A."/>
            <person name="Becker A."/>
            <person name="Abrahante J.E."/>
            <person name="Garbe J."/>
            <person name="Badalamenti J.P."/>
            <person name="Herman A."/>
            <person name="Mangelson H."/>
            <person name="Liachko I."/>
            <person name="Sullivan S."/>
            <person name="Sone E.D."/>
            <person name="Koren S."/>
            <person name="Silverstein K.A.T."/>
            <person name="Beckman K.B."/>
            <person name="Gohl D.M."/>
        </authorList>
    </citation>
    <scope>NUCLEOTIDE SEQUENCE</scope>
    <source>
        <strain evidence="2">Duluth1</strain>
        <tissue evidence="2">Whole animal</tissue>
    </source>
</reference>
<protein>
    <submittedName>
        <fullName evidence="2">Uncharacterized protein</fullName>
    </submittedName>
</protein>
<dbReference type="EMBL" id="JAIWYP010000008">
    <property type="protein sequence ID" value="KAH3783772.1"/>
    <property type="molecule type" value="Genomic_DNA"/>
</dbReference>
<keyword evidence="3" id="KW-1185">Reference proteome</keyword>
<dbReference type="SUPFAM" id="SSF57903">
    <property type="entry name" value="FYVE/PHD zinc finger"/>
    <property type="match status" value="1"/>
</dbReference>
<feature type="compositionally biased region" description="Polar residues" evidence="1">
    <location>
        <begin position="16"/>
        <end position="28"/>
    </location>
</feature>
<name>A0A9D4ISY7_DREPO</name>